<feature type="compositionally biased region" description="Basic and acidic residues" evidence="1">
    <location>
        <begin position="59"/>
        <end position="68"/>
    </location>
</feature>
<evidence type="ECO:0000256" key="1">
    <source>
        <dbReference type="SAM" id="MobiDB-lite"/>
    </source>
</evidence>
<gene>
    <name evidence="2" type="ORF">ACHHYP_20342</name>
</gene>
<feature type="compositionally biased region" description="Basic residues" evidence="1">
    <location>
        <begin position="133"/>
        <end position="151"/>
    </location>
</feature>
<reference evidence="2 3" key="1">
    <citation type="journal article" date="2014" name="Genome Biol. Evol.">
        <title>The secreted proteins of Achlya hypogyna and Thraustotheca clavata identify the ancestral oomycete secretome and reveal gene acquisitions by horizontal gene transfer.</title>
        <authorList>
            <person name="Misner I."/>
            <person name="Blouin N."/>
            <person name="Leonard G."/>
            <person name="Richards T.A."/>
            <person name="Lane C.E."/>
        </authorList>
    </citation>
    <scope>NUCLEOTIDE SEQUENCE [LARGE SCALE GENOMIC DNA]</scope>
    <source>
        <strain evidence="2 3">ATCC 48635</strain>
    </source>
</reference>
<name>A0A1V9ZLK2_ACHHY</name>
<organism evidence="2 3">
    <name type="scientific">Achlya hypogyna</name>
    <name type="common">Oomycete</name>
    <name type="synonym">Protoachlya hypogyna</name>
    <dbReference type="NCBI Taxonomy" id="1202772"/>
    <lineage>
        <taxon>Eukaryota</taxon>
        <taxon>Sar</taxon>
        <taxon>Stramenopiles</taxon>
        <taxon>Oomycota</taxon>
        <taxon>Saprolegniomycetes</taxon>
        <taxon>Saprolegniales</taxon>
        <taxon>Achlyaceae</taxon>
        <taxon>Achlya</taxon>
    </lineage>
</organism>
<dbReference type="OrthoDB" id="10399339at2759"/>
<dbReference type="Proteomes" id="UP000243579">
    <property type="component" value="Unassembled WGS sequence"/>
</dbReference>
<dbReference type="AlphaFoldDB" id="A0A1V9ZLK2"/>
<evidence type="ECO:0000313" key="3">
    <source>
        <dbReference type="Proteomes" id="UP000243579"/>
    </source>
</evidence>
<feature type="region of interest" description="Disordered" evidence="1">
    <location>
        <begin position="43"/>
        <end position="151"/>
    </location>
</feature>
<sequence>MKCRNPFCTTVLTNPFVYYCPRWMCQQYRGLVLTCSSQTKSAVERERAVKSKEPKRRRVVDEPDESVRPKPFARRNNRIDDDSDDDADNEMETKRPAPKPKKKRAAPPPVELQPLNRQAHVTPHETTHDKKIQLYHRQRPQPQRMPRHHPS</sequence>
<proteinExistence type="predicted"/>
<accession>A0A1V9ZLK2</accession>
<protein>
    <submittedName>
        <fullName evidence="2">Uncharacterized protein</fullName>
    </submittedName>
</protein>
<keyword evidence="3" id="KW-1185">Reference proteome</keyword>
<feature type="compositionally biased region" description="Basic residues" evidence="1">
    <location>
        <begin position="96"/>
        <end position="105"/>
    </location>
</feature>
<feature type="compositionally biased region" description="Acidic residues" evidence="1">
    <location>
        <begin position="81"/>
        <end position="90"/>
    </location>
</feature>
<feature type="compositionally biased region" description="Basic and acidic residues" evidence="1">
    <location>
        <begin position="43"/>
        <end position="52"/>
    </location>
</feature>
<comment type="caution">
    <text evidence="2">The sequence shown here is derived from an EMBL/GenBank/DDBJ whole genome shotgun (WGS) entry which is preliminary data.</text>
</comment>
<evidence type="ECO:0000313" key="2">
    <source>
        <dbReference type="EMBL" id="OQR98821.1"/>
    </source>
</evidence>
<dbReference type="EMBL" id="JNBR01000079">
    <property type="protein sequence ID" value="OQR98821.1"/>
    <property type="molecule type" value="Genomic_DNA"/>
</dbReference>
<feature type="compositionally biased region" description="Basic and acidic residues" evidence="1">
    <location>
        <begin position="122"/>
        <end position="132"/>
    </location>
</feature>